<dbReference type="AlphaFoldDB" id="A0A7S0ZLI4"/>
<gene>
    <name evidence="2" type="ORF">TOLI1172_LOCUS10037</name>
</gene>
<name>A0A7S0ZLI4_9RHOD</name>
<protein>
    <submittedName>
        <fullName evidence="2">Uncharacterized protein</fullName>
    </submittedName>
</protein>
<dbReference type="EMBL" id="HBFP01013878">
    <property type="protein sequence ID" value="CAD8825637.1"/>
    <property type="molecule type" value="Transcribed_RNA"/>
</dbReference>
<proteinExistence type="predicted"/>
<reference evidence="2" key="1">
    <citation type="submission" date="2021-01" db="EMBL/GenBank/DDBJ databases">
        <authorList>
            <person name="Corre E."/>
            <person name="Pelletier E."/>
            <person name="Niang G."/>
            <person name="Scheremetjew M."/>
            <person name="Finn R."/>
            <person name="Kale V."/>
            <person name="Holt S."/>
            <person name="Cochrane G."/>
            <person name="Meng A."/>
            <person name="Brown T."/>
            <person name="Cohen L."/>
        </authorList>
    </citation>
    <scope>NUCLEOTIDE SEQUENCE</scope>
    <source>
        <strain evidence="2">CCMP3278</strain>
    </source>
</reference>
<evidence type="ECO:0000313" key="2">
    <source>
        <dbReference type="EMBL" id="CAD8825637.1"/>
    </source>
</evidence>
<feature type="region of interest" description="Disordered" evidence="1">
    <location>
        <begin position="126"/>
        <end position="165"/>
    </location>
</feature>
<evidence type="ECO:0000256" key="1">
    <source>
        <dbReference type="SAM" id="MobiDB-lite"/>
    </source>
</evidence>
<accession>A0A7S0ZLI4</accession>
<sequence>MEEFSAFCRECGHGEICSCNLQVLPNESEHPYLDHARAELDQLLQVAFPCEHPYDLEYTMMEHFCSAHPENFGDYSIPELDRVLVENGMLADPHPVPKGIEQSLSRVATHENLILHGEEICEDHTGARHPALTESKTCARGRKSPEVKKTPLKASPPRGQREERRRKKQALFNFLGQKVSEYQPQFRPLRHFFEEALISSYANASVKNNPTLEQ</sequence>
<organism evidence="2">
    <name type="scientific">Timspurckia oligopyrenoides</name>
    <dbReference type="NCBI Taxonomy" id="708627"/>
    <lineage>
        <taxon>Eukaryota</taxon>
        <taxon>Rhodophyta</taxon>
        <taxon>Bangiophyceae</taxon>
        <taxon>Porphyridiales</taxon>
        <taxon>Porphyridiaceae</taxon>
        <taxon>Timspurckia</taxon>
    </lineage>
</organism>